<evidence type="ECO:0000256" key="2">
    <source>
        <dbReference type="ARBA" id="ARBA00022448"/>
    </source>
</evidence>
<evidence type="ECO:0000259" key="11">
    <source>
        <dbReference type="Pfam" id="PF07715"/>
    </source>
</evidence>
<evidence type="ECO:0000256" key="1">
    <source>
        <dbReference type="ARBA" id="ARBA00004571"/>
    </source>
</evidence>
<proteinExistence type="inferred from homology"/>
<organism evidence="12 13">
    <name type="scientific">Marinifilum breve</name>
    <dbReference type="NCBI Taxonomy" id="2184082"/>
    <lineage>
        <taxon>Bacteria</taxon>
        <taxon>Pseudomonadati</taxon>
        <taxon>Bacteroidota</taxon>
        <taxon>Bacteroidia</taxon>
        <taxon>Marinilabiliales</taxon>
        <taxon>Marinifilaceae</taxon>
    </lineage>
</organism>
<dbReference type="AlphaFoldDB" id="A0A2V4A393"/>
<dbReference type="InterPro" id="IPR023997">
    <property type="entry name" value="TonB-dep_OMP_SusC/RagA_CS"/>
</dbReference>
<evidence type="ECO:0000256" key="8">
    <source>
        <dbReference type="PROSITE-ProRule" id="PRU01360"/>
    </source>
</evidence>
<dbReference type="PROSITE" id="PS52016">
    <property type="entry name" value="TONB_DEPENDENT_REC_3"/>
    <property type="match status" value="1"/>
</dbReference>
<dbReference type="Pfam" id="PF07715">
    <property type="entry name" value="Plug"/>
    <property type="match status" value="1"/>
</dbReference>
<feature type="domain" description="TonB-dependent receptor plug" evidence="11">
    <location>
        <begin position="137"/>
        <end position="242"/>
    </location>
</feature>
<evidence type="ECO:0000259" key="10">
    <source>
        <dbReference type="Pfam" id="PF00593"/>
    </source>
</evidence>
<dbReference type="SUPFAM" id="SSF49464">
    <property type="entry name" value="Carboxypeptidase regulatory domain-like"/>
    <property type="match status" value="1"/>
</dbReference>
<dbReference type="InterPro" id="IPR039426">
    <property type="entry name" value="TonB-dep_rcpt-like"/>
</dbReference>
<comment type="similarity">
    <text evidence="8 9">Belongs to the TonB-dependent receptor family.</text>
</comment>
<dbReference type="Proteomes" id="UP000248079">
    <property type="component" value="Unassembled WGS sequence"/>
</dbReference>
<dbReference type="Gene3D" id="2.60.40.1120">
    <property type="entry name" value="Carboxypeptidase-like, regulatory domain"/>
    <property type="match status" value="1"/>
</dbReference>
<evidence type="ECO:0000313" key="13">
    <source>
        <dbReference type="Proteomes" id="UP000248079"/>
    </source>
</evidence>
<dbReference type="Pfam" id="PF00593">
    <property type="entry name" value="TonB_dep_Rec_b-barrel"/>
    <property type="match status" value="1"/>
</dbReference>
<dbReference type="Gene3D" id="2.170.130.10">
    <property type="entry name" value="TonB-dependent receptor, plug domain"/>
    <property type="match status" value="1"/>
</dbReference>
<keyword evidence="12" id="KW-0675">Receptor</keyword>
<dbReference type="OrthoDB" id="9768177at2"/>
<dbReference type="InterPro" id="IPR037066">
    <property type="entry name" value="Plug_dom_sf"/>
</dbReference>
<dbReference type="InterPro" id="IPR008969">
    <property type="entry name" value="CarboxyPept-like_regulatory"/>
</dbReference>
<dbReference type="InterPro" id="IPR036942">
    <property type="entry name" value="Beta-barrel_TonB_sf"/>
</dbReference>
<protein>
    <submittedName>
        <fullName evidence="12">TonB-dependent receptor</fullName>
    </submittedName>
</protein>
<evidence type="ECO:0000256" key="7">
    <source>
        <dbReference type="ARBA" id="ARBA00023237"/>
    </source>
</evidence>
<name>A0A2V4A393_9BACT</name>
<keyword evidence="13" id="KW-1185">Reference proteome</keyword>
<keyword evidence="6 8" id="KW-0472">Membrane</keyword>
<evidence type="ECO:0000256" key="9">
    <source>
        <dbReference type="RuleBase" id="RU003357"/>
    </source>
</evidence>
<keyword evidence="3 8" id="KW-1134">Transmembrane beta strand</keyword>
<dbReference type="InterPro" id="IPR012910">
    <property type="entry name" value="Plug_dom"/>
</dbReference>
<dbReference type="EMBL" id="QFLI01000001">
    <property type="protein sequence ID" value="PXY03141.1"/>
    <property type="molecule type" value="Genomic_DNA"/>
</dbReference>
<feature type="domain" description="TonB-dependent receptor-like beta-barrel" evidence="10">
    <location>
        <begin position="401"/>
        <end position="976"/>
    </location>
</feature>
<dbReference type="Pfam" id="PF13715">
    <property type="entry name" value="CarbopepD_reg_2"/>
    <property type="match status" value="1"/>
</dbReference>
<keyword evidence="2 8" id="KW-0813">Transport</keyword>
<gene>
    <name evidence="12" type="ORF">DF185_03385</name>
</gene>
<comment type="subcellular location">
    <subcellularLocation>
        <location evidence="1 8">Cell outer membrane</location>
        <topology evidence="1 8">Multi-pass membrane protein</topology>
    </subcellularLocation>
</comment>
<reference evidence="12 13" key="1">
    <citation type="submission" date="2018-05" db="EMBL/GenBank/DDBJ databases">
        <title>Marinifilum breve JC075T sp. nov., a marine bacterium isolated from Yongle Blue Hole in the South China Sea.</title>
        <authorList>
            <person name="Fu T."/>
        </authorList>
    </citation>
    <scope>NUCLEOTIDE SEQUENCE [LARGE SCALE GENOMIC DNA]</scope>
    <source>
        <strain evidence="12 13">JC075</strain>
    </source>
</reference>
<dbReference type="InterPro" id="IPR000531">
    <property type="entry name" value="Beta-barrel_TonB"/>
</dbReference>
<evidence type="ECO:0000313" key="12">
    <source>
        <dbReference type="EMBL" id="PXY03141.1"/>
    </source>
</evidence>
<sequence length="1018" mass="111833">MRLILFAGIPNSNETSKQIKNCMKRLLLIFILFVGIGTNAFSQNTIKITGKVTEAGSDFPIPGVSVLVKGTSTGTATDMEGKYTLTASANDIIVYSFIGMKSQEVKVDGRSVIDVALNPQDQGLDEVVVIGYGVQKKSDLTGSVASVKGADLAKTPTLNVGSSISGKVAGVQVTSTDGRPGSSPVIRIRGVGTLNNASPIYVVDGLIVSDINFLNSNEIASLEVLKDASATAIYGSRGANGVILITTKKGKSGKTRIDFSTHLSISEVSNTIDMVSASDYAMLRNESALNSGNEAPFEDPSIFGKGTNWWDEIYSTAISQNYKLSASGGTDNIKYHLSASYDDQEGIVEKTDLEKITIRANNEYQLSKHVKVGHNLSFIKVDKHGGPDPTRTAYRAPGIYEPYQEDGSFTEIIEANNPLVGTHYNNSLNESERLVGNFFGEVKVGDFLFRSSYGFEKKDIYNRSYTPEYIANARQSNDISKLTKSNLRYRSYIWDNTLNYYKDFKNHHFDAMAGISIQDTKSETLKGFVTDIPNNSNLWYLDATFNSESESVDNYATSWSYLSYMFRMNYSYLNRYLLTATYRIDGSSKFSDGNRYAHFPSLALGWRVSQEDFLIDSDIISNLKLRASWGIIGNDKIGAYASIQSLSTTESIGGNTSGIVAVLGENEGVAQGATLLKLSDPTIVWEETTQTDIGVEIGFFKNKLSAELDYYRRETDDILIAVPIPSYFGTRQDPVVNAARVLNDGFEMVLRWEDKIGDFSYGVGANLTTVNNEVKELANGRSFLAGSVDSQSFTRTMQGNAIGAFYGYKVDGVFQNAEELASYPVFGGEQAGDLRFKDIDGDGVITEDDQTIIGSPIPDFTFGLNLHCEYKGFDFSMDLQGVTGNEIANGKIKKRWDAGYNYEASALDRWHGEGTSYTNPRLNDADVHNEKMSDYWLEDGSYLRIRNVQLGYTLPKSISQKLSLDLVRAYVSATNLYTFTDYSGFTPDIGGSNVLTNGIDMGVYPLSATYTFGLNVTF</sequence>
<dbReference type="NCBIfam" id="TIGR04056">
    <property type="entry name" value="OMP_RagA_SusC"/>
    <property type="match status" value="1"/>
</dbReference>
<evidence type="ECO:0000256" key="3">
    <source>
        <dbReference type="ARBA" id="ARBA00022452"/>
    </source>
</evidence>
<dbReference type="GO" id="GO:0009279">
    <property type="term" value="C:cell outer membrane"/>
    <property type="evidence" value="ECO:0007669"/>
    <property type="project" value="UniProtKB-SubCell"/>
</dbReference>
<keyword evidence="7 8" id="KW-0998">Cell outer membrane</keyword>
<comment type="caution">
    <text evidence="12">The sequence shown here is derived from an EMBL/GenBank/DDBJ whole genome shotgun (WGS) entry which is preliminary data.</text>
</comment>
<evidence type="ECO:0000256" key="5">
    <source>
        <dbReference type="ARBA" id="ARBA00023077"/>
    </source>
</evidence>
<keyword evidence="4 8" id="KW-0812">Transmembrane</keyword>
<evidence type="ECO:0000256" key="6">
    <source>
        <dbReference type="ARBA" id="ARBA00023136"/>
    </source>
</evidence>
<dbReference type="InterPro" id="IPR023996">
    <property type="entry name" value="TonB-dep_OMP_SusC/RagA"/>
</dbReference>
<keyword evidence="5 9" id="KW-0798">TonB box</keyword>
<dbReference type="Gene3D" id="2.40.170.20">
    <property type="entry name" value="TonB-dependent receptor, beta-barrel domain"/>
    <property type="match status" value="1"/>
</dbReference>
<dbReference type="NCBIfam" id="TIGR04057">
    <property type="entry name" value="SusC_RagA_signa"/>
    <property type="match status" value="1"/>
</dbReference>
<accession>A0A2V4A393</accession>
<evidence type="ECO:0000256" key="4">
    <source>
        <dbReference type="ARBA" id="ARBA00022692"/>
    </source>
</evidence>
<dbReference type="SUPFAM" id="SSF56935">
    <property type="entry name" value="Porins"/>
    <property type="match status" value="1"/>
</dbReference>